<protein>
    <submittedName>
        <fullName evidence="1">Uncharacterized protein</fullName>
    </submittedName>
</protein>
<keyword evidence="2" id="KW-1185">Reference proteome</keyword>
<comment type="caution">
    <text evidence="1">The sequence shown here is derived from an EMBL/GenBank/DDBJ whole genome shotgun (WGS) entry which is preliminary data.</text>
</comment>
<dbReference type="AlphaFoldDB" id="A0A0Q3VFV7"/>
<gene>
    <name evidence="1" type="ORF">AN957_06175</name>
</gene>
<evidence type="ECO:0000313" key="1">
    <source>
        <dbReference type="EMBL" id="KQL18215.1"/>
    </source>
</evidence>
<reference evidence="1 2" key="1">
    <citation type="submission" date="2015-09" db="EMBL/GenBank/DDBJ databases">
        <title>Genome sequencing project for genomic taxonomy and phylogenomics of Bacillus-like bacteria.</title>
        <authorList>
            <person name="Liu B."/>
            <person name="Wang J."/>
            <person name="Zhu Y."/>
            <person name="Liu G."/>
            <person name="Chen Q."/>
            <person name="Chen Z."/>
            <person name="Lan J."/>
            <person name="Che J."/>
            <person name="Ge C."/>
            <person name="Shi H."/>
            <person name="Pan Z."/>
            <person name="Liu X."/>
        </authorList>
    </citation>
    <scope>NUCLEOTIDE SEQUENCE [LARGE SCALE GENOMIC DNA]</scope>
    <source>
        <strain evidence="1 2">FJAT-18043</strain>
    </source>
</reference>
<sequence length="91" mass="10722">MESPLEKIIFQKQDAPGIIKMESGLMFYKEKEAMLWLCIEYKNRFETYLLLDDQGQPPYRNHLTSGVGRTLEQARDIAVNKMEKEVFNKVH</sequence>
<evidence type="ECO:0000313" key="2">
    <source>
        <dbReference type="Proteomes" id="UP000050996"/>
    </source>
</evidence>
<proteinExistence type="predicted"/>
<dbReference type="PATRIC" id="fig|1637975.4.peg.924"/>
<organism evidence="1 2">
    <name type="scientific">Cytobacillus solani</name>
    <dbReference type="NCBI Taxonomy" id="1637975"/>
    <lineage>
        <taxon>Bacteria</taxon>
        <taxon>Bacillati</taxon>
        <taxon>Bacillota</taxon>
        <taxon>Bacilli</taxon>
        <taxon>Bacillales</taxon>
        <taxon>Bacillaceae</taxon>
        <taxon>Cytobacillus</taxon>
    </lineage>
</organism>
<dbReference type="Proteomes" id="UP000050996">
    <property type="component" value="Unassembled WGS sequence"/>
</dbReference>
<accession>A0A0Q3VFV7</accession>
<dbReference type="RefSeq" id="WP_056682880.1">
    <property type="nucleotide sequence ID" value="NZ_CP041305.1"/>
</dbReference>
<dbReference type="EMBL" id="LJIX01000006">
    <property type="protein sequence ID" value="KQL18215.1"/>
    <property type="molecule type" value="Genomic_DNA"/>
</dbReference>
<name>A0A0Q3VFV7_9BACI</name>